<dbReference type="InterPro" id="IPR002885">
    <property type="entry name" value="PPR_rpt"/>
</dbReference>
<keyword evidence="5" id="KW-1185">Reference proteome</keyword>
<dbReference type="Gene3D" id="1.25.40.10">
    <property type="entry name" value="Tetratricopeptide repeat domain"/>
    <property type="match status" value="2"/>
</dbReference>
<proteinExistence type="inferred from homology"/>
<dbReference type="PROSITE" id="PS51375">
    <property type="entry name" value="PPR"/>
    <property type="match status" value="1"/>
</dbReference>
<accession>A0A843WYM4</accession>
<evidence type="ECO:0000313" key="5">
    <source>
        <dbReference type="Proteomes" id="UP000652761"/>
    </source>
</evidence>
<evidence type="ECO:0000256" key="1">
    <source>
        <dbReference type="ARBA" id="ARBA00007626"/>
    </source>
</evidence>
<dbReference type="InterPro" id="IPR050667">
    <property type="entry name" value="PPR-containing_protein"/>
</dbReference>
<evidence type="ECO:0008006" key="6">
    <source>
        <dbReference type="Google" id="ProtNLM"/>
    </source>
</evidence>
<dbReference type="PANTHER" id="PTHR47939">
    <property type="entry name" value="MEMBRANE-ASSOCIATED SALT-INDUCIBLE PROTEIN-LIKE"/>
    <property type="match status" value="1"/>
</dbReference>
<dbReference type="EMBL" id="NMUH01005619">
    <property type="protein sequence ID" value="MQM13236.1"/>
    <property type="molecule type" value="Genomic_DNA"/>
</dbReference>
<evidence type="ECO:0000313" key="4">
    <source>
        <dbReference type="EMBL" id="MQM13236.1"/>
    </source>
</evidence>
<evidence type="ECO:0000256" key="2">
    <source>
        <dbReference type="ARBA" id="ARBA00022737"/>
    </source>
</evidence>
<keyword evidence="2" id="KW-0677">Repeat</keyword>
<dbReference type="Proteomes" id="UP000652761">
    <property type="component" value="Unassembled WGS sequence"/>
</dbReference>
<comment type="caution">
    <text evidence="4">The sequence shown here is derived from an EMBL/GenBank/DDBJ whole genome shotgun (WGS) entry which is preliminary data.</text>
</comment>
<dbReference type="Pfam" id="PF13041">
    <property type="entry name" value="PPR_2"/>
    <property type="match status" value="1"/>
</dbReference>
<comment type="similarity">
    <text evidence="1">Belongs to the PPR family. P subfamily.</text>
</comment>
<dbReference type="InterPro" id="IPR011990">
    <property type="entry name" value="TPR-like_helical_dom_sf"/>
</dbReference>
<protein>
    <recommendedName>
        <fullName evidence="6">Pentatricopeptide repeat-containing protein</fullName>
    </recommendedName>
</protein>
<feature type="repeat" description="PPR" evidence="3">
    <location>
        <begin position="196"/>
        <end position="230"/>
    </location>
</feature>
<evidence type="ECO:0000256" key="3">
    <source>
        <dbReference type="PROSITE-ProRule" id="PRU00708"/>
    </source>
</evidence>
<dbReference type="OrthoDB" id="1911783at2759"/>
<reference evidence="4" key="1">
    <citation type="submission" date="2017-07" db="EMBL/GenBank/DDBJ databases">
        <title>Taro Niue Genome Assembly and Annotation.</title>
        <authorList>
            <person name="Atibalentja N."/>
            <person name="Keating K."/>
            <person name="Fields C.J."/>
        </authorList>
    </citation>
    <scope>NUCLEOTIDE SEQUENCE</scope>
    <source>
        <strain evidence="4">Niue_2</strain>
        <tissue evidence="4">Leaf</tissue>
    </source>
</reference>
<name>A0A843WYM4_COLES</name>
<sequence>MAAGRHQLSITAMAAAVAALKLIRPLLCLRGGRHLHQHSPPLHTETPLRLSVRDAVEAGNHRQIPHILSSAAATSDPGDDPFSFLSDLPPALTARHVDDIIQSFVSLRPRSLPYLAYAALLSFLLPETTELLARCPSVHFPLALAVLQTGIRHGYSPLPSTRGAFALSWVHLRRRHHRQPASRLLSSMRDVGYRPDVGSCNYLIASLCASSKAEEAICVLRAMGGAGCLPDSESYCTVIEACCAREGRGLPAGPAVAAAAELMREMVAGEGIAPRKRAVGMLVAAMRREGQGRAAAEVVRLLEREGCAVGFEEYESAVEGCLAGGEFVMAGKMVVEMSKRGFIPYIKARQRVVEGLAGIGQQELAIAVRQCLAKIGS</sequence>
<dbReference type="AlphaFoldDB" id="A0A843WYM4"/>
<gene>
    <name evidence="4" type="ORF">Taro_046160</name>
</gene>
<dbReference type="PANTHER" id="PTHR47939:SF13">
    <property type="entry name" value="OS03G0201400 PROTEIN"/>
    <property type="match status" value="1"/>
</dbReference>
<dbReference type="NCBIfam" id="TIGR00756">
    <property type="entry name" value="PPR"/>
    <property type="match status" value="1"/>
</dbReference>
<organism evidence="4 5">
    <name type="scientific">Colocasia esculenta</name>
    <name type="common">Wild taro</name>
    <name type="synonym">Arum esculentum</name>
    <dbReference type="NCBI Taxonomy" id="4460"/>
    <lineage>
        <taxon>Eukaryota</taxon>
        <taxon>Viridiplantae</taxon>
        <taxon>Streptophyta</taxon>
        <taxon>Embryophyta</taxon>
        <taxon>Tracheophyta</taxon>
        <taxon>Spermatophyta</taxon>
        <taxon>Magnoliopsida</taxon>
        <taxon>Liliopsida</taxon>
        <taxon>Araceae</taxon>
        <taxon>Aroideae</taxon>
        <taxon>Colocasieae</taxon>
        <taxon>Colocasia</taxon>
    </lineage>
</organism>